<dbReference type="EMBL" id="HBIB01048267">
    <property type="protein sequence ID" value="CAE0269400.1"/>
    <property type="molecule type" value="Transcribed_RNA"/>
</dbReference>
<evidence type="ECO:0000313" key="7">
    <source>
        <dbReference type="EMBL" id="CAE0269398.1"/>
    </source>
</evidence>
<gene>
    <name evidence="2" type="ORF">PBIL07802_LOCUS31742</name>
    <name evidence="3" type="ORF">PBIL07802_LOCUS31743</name>
    <name evidence="4" type="ORF">PBIL07802_LOCUS31747</name>
    <name evidence="5" type="ORF">PBIL07802_LOCUS31749</name>
    <name evidence="6" type="ORF">PBIL07802_LOCUS31750</name>
    <name evidence="7" type="ORF">PBIL07802_LOCUS31751</name>
    <name evidence="8" type="ORF">PBIL07802_LOCUS31753</name>
    <name evidence="9" type="ORF">PBIL07802_LOCUS31754</name>
</gene>
<dbReference type="EMBL" id="HBIB01048264">
    <property type="protein sequence ID" value="CAE0269397.1"/>
    <property type="molecule type" value="Transcribed_RNA"/>
</dbReference>
<name>A0A7S3GKV0_9EUKA</name>
<feature type="region of interest" description="Disordered" evidence="1">
    <location>
        <begin position="1"/>
        <end position="79"/>
    </location>
</feature>
<dbReference type="AlphaFoldDB" id="A0A7S3GKV0"/>
<dbReference type="EMBL" id="HBIB01048263">
    <property type="protein sequence ID" value="CAE0269396.1"/>
    <property type="molecule type" value="Transcribed_RNA"/>
</dbReference>
<evidence type="ECO:0000313" key="4">
    <source>
        <dbReference type="EMBL" id="CAE0269394.1"/>
    </source>
</evidence>
<feature type="compositionally biased region" description="Polar residues" evidence="1">
    <location>
        <begin position="25"/>
        <end position="38"/>
    </location>
</feature>
<evidence type="ECO:0000256" key="1">
    <source>
        <dbReference type="SAM" id="MobiDB-lite"/>
    </source>
</evidence>
<evidence type="ECO:0000313" key="3">
    <source>
        <dbReference type="EMBL" id="CAE0269390.1"/>
    </source>
</evidence>
<evidence type="ECO:0000313" key="6">
    <source>
        <dbReference type="EMBL" id="CAE0269397.1"/>
    </source>
</evidence>
<evidence type="ECO:0000313" key="5">
    <source>
        <dbReference type="EMBL" id="CAE0269396.1"/>
    </source>
</evidence>
<sequence>MTSDRPGSASYMPIRSRQSMRRPGTASSTMGATHNSLPRSRPVSRDASRVSSRVGSPMKKPRAARSNNGDDDLSIEGMGVGTSMGAAEASKGQAEITSLAESSASGMETVVGNEGGMKTGGGGVVEEDKNAVPTFRDPMLTGGQFENDPQAMGDLSRLIWGNMIASECKFQSARQRDWEEEQAKADVEDEERYDKAFNRIRNEHTMYNEALAKDRLILAARQKAVLAQK</sequence>
<evidence type="ECO:0000313" key="2">
    <source>
        <dbReference type="EMBL" id="CAE0269389.1"/>
    </source>
</evidence>
<dbReference type="EMBL" id="HBIB01048265">
    <property type="protein sequence ID" value="CAE0269398.1"/>
    <property type="molecule type" value="Transcribed_RNA"/>
</dbReference>
<accession>A0A7S3GKV0</accession>
<dbReference type="EMBL" id="HBIB01048261">
    <property type="protein sequence ID" value="CAE0269394.1"/>
    <property type="molecule type" value="Transcribed_RNA"/>
</dbReference>
<organism evidence="2">
    <name type="scientific">Palpitomonas bilix</name>
    <dbReference type="NCBI Taxonomy" id="652834"/>
    <lineage>
        <taxon>Eukaryota</taxon>
        <taxon>Eukaryota incertae sedis</taxon>
    </lineage>
</organism>
<proteinExistence type="predicted"/>
<evidence type="ECO:0000313" key="9">
    <source>
        <dbReference type="EMBL" id="CAE0269401.1"/>
    </source>
</evidence>
<dbReference type="EMBL" id="HBIB01048268">
    <property type="protein sequence ID" value="CAE0269401.1"/>
    <property type="molecule type" value="Transcribed_RNA"/>
</dbReference>
<dbReference type="EMBL" id="HBIB01048255">
    <property type="protein sequence ID" value="CAE0269389.1"/>
    <property type="molecule type" value="Transcribed_RNA"/>
</dbReference>
<protein>
    <submittedName>
        <fullName evidence="2">Uncharacterized protein</fullName>
    </submittedName>
</protein>
<dbReference type="EMBL" id="HBIB01048256">
    <property type="protein sequence ID" value="CAE0269390.1"/>
    <property type="molecule type" value="Transcribed_RNA"/>
</dbReference>
<evidence type="ECO:0000313" key="8">
    <source>
        <dbReference type="EMBL" id="CAE0269400.1"/>
    </source>
</evidence>
<reference evidence="2" key="1">
    <citation type="submission" date="2021-01" db="EMBL/GenBank/DDBJ databases">
        <authorList>
            <person name="Corre E."/>
            <person name="Pelletier E."/>
            <person name="Niang G."/>
            <person name="Scheremetjew M."/>
            <person name="Finn R."/>
            <person name="Kale V."/>
            <person name="Holt S."/>
            <person name="Cochrane G."/>
            <person name="Meng A."/>
            <person name="Brown T."/>
            <person name="Cohen L."/>
        </authorList>
    </citation>
    <scope>NUCLEOTIDE SEQUENCE</scope>
    <source>
        <strain evidence="2">NIES-2562</strain>
    </source>
</reference>